<reference evidence="2 5" key="2">
    <citation type="journal article" date="2019" name="Stand. Genomic Sci.">
        <title>Draft Whole-Genome Sequence of a Novel Chryseobacterium viscerum Strain Isolated from Fresh Water at Dripping Springs, New Mexico.</title>
        <authorList>
            <person name="Kyndt J.A."/>
            <person name="Moore T.C."/>
        </authorList>
    </citation>
    <scope>NUCLEOTIDE SEQUENCE [LARGE SCALE GENOMIC DNA]</scope>
    <source>
        <strain evidence="2 5">DPS</strain>
    </source>
</reference>
<feature type="domain" description="Cyclic nucleotide-binding" evidence="1">
    <location>
        <begin position="11"/>
        <end position="114"/>
    </location>
</feature>
<evidence type="ECO:0000259" key="1">
    <source>
        <dbReference type="PROSITE" id="PS50042"/>
    </source>
</evidence>
<dbReference type="EMBL" id="PPEG02000007">
    <property type="protein sequence ID" value="PWN59902.1"/>
    <property type="molecule type" value="Genomic_DNA"/>
</dbReference>
<dbReference type="InterPro" id="IPR000595">
    <property type="entry name" value="cNMP-bd_dom"/>
</dbReference>
<evidence type="ECO:0000313" key="2">
    <source>
        <dbReference type="EMBL" id="KAB1228543.1"/>
    </source>
</evidence>
<dbReference type="SUPFAM" id="SSF51206">
    <property type="entry name" value="cAMP-binding domain-like"/>
    <property type="match status" value="1"/>
</dbReference>
<gene>
    <name evidence="3" type="ORF">C1634_017940</name>
    <name evidence="2" type="ORF">F8D52_22130</name>
</gene>
<dbReference type="Pfam" id="PF00027">
    <property type="entry name" value="cNMP_binding"/>
    <property type="match status" value="1"/>
</dbReference>
<organism evidence="3 4">
    <name type="scientific">Chryseobacterium viscerum</name>
    <dbReference type="NCBI Taxonomy" id="1037377"/>
    <lineage>
        <taxon>Bacteria</taxon>
        <taxon>Pseudomonadati</taxon>
        <taxon>Bacteroidota</taxon>
        <taxon>Flavobacteriia</taxon>
        <taxon>Flavobacteriales</taxon>
        <taxon>Weeksellaceae</taxon>
        <taxon>Chryseobacterium group</taxon>
        <taxon>Chryseobacterium</taxon>
    </lineage>
</organism>
<evidence type="ECO:0000313" key="4">
    <source>
        <dbReference type="Proteomes" id="UP000236413"/>
    </source>
</evidence>
<comment type="caution">
    <text evidence="3">The sequence shown here is derived from an EMBL/GenBank/DDBJ whole genome shotgun (WGS) entry which is preliminary data.</text>
</comment>
<dbReference type="AlphaFoldDB" id="A0A316WES5"/>
<dbReference type="Gene3D" id="2.60.120.10">
    <property type="entry name" value="Jelly Rolls"/>
    <property type="match status" value="1"/>
</dbReference>
<dbReference type="Proteomes" id="UP000326384">
    <property type="component" value="Unassembled WGS sequence"/>
</dbReference>
<dbReference type="InterPro" id="IPR014710">
    <property type="entry name" value="RmlC-like_jellyroll"/>
</dbReference>
<keyword evidence="5" id="KW-1185">Reference proteome</keyword>
<sequence length="190" mass="22458">MTELEHYIQSHFKIIQPEQLHQISSLFKSEILKKGDNFLKAGSRCDKLCFIQSGLLRVFTTTDDKEITQWIATKGYFGTDLSSFYFKNPSRWTIQALSDTEIYFINHSDYSKIINIVPTWNELERNFIIQCLTYMEDRIFSHLSMSAEERYNSFFESNKELFNQVPLQYIASILGMTPETFSRIRKKQLM</sequence>
<dbReference type="RefSeq" id="WP_103234211.1">
    <property type="nucleotide sequence ID" value="NZ_PPEG02000007.1"/>
</dbReference>
<dbReference type="PROSITE" id="PS50042">
    <property type="entry name" value="CNMP_BINDING_3"/>
    <property type="match status" value="1"/>
</dbReference>
<name>A0A316WES5_9FLAO</name>
<dbReference type="InterPro" id="IPR018490">
    <property type="entry name" value="cNMP-bd_dom_sf"/>
</dbReference>
<proteinExistence type="predicted"/>
<protein>
    <submittedName>
        <fullName evidence="3">Crp/Fnr family transcriptional regulator</fullName>
    </submittedName>
</protein>
<dbReference type="CDD" id="cd00038">
    <property type="entry name" value="CAP_ED"/>
    <property type="match status" value="1"/>
</dbReference>
<evidence type="ECO:0000313" key="3">
    <source>
        <dbReference type="EMBL" id="PWN59902.1"/>
    </source>
</evidence>
<evidence type="ECO:0000313" key="5">
    <source>
        <dbReference type="Proteomes" id="UP000326384"/>
    </source>
</evidence>
<reference evidence="3 4" key="1">
    <citation type="submission" date="2018-04" db="EMBL/GenBank/DDBJ databases">
        <title>Chryseobacterium oncorhynchi 701B-08T from rainbow trout, and Chryseobacterium viscerum 687B-08T from diseased fish.</title>
        <authorList>
            <person name="Jeong J.-J."/>
            <person name="Lee Y.J."/>
            <person name="Pathiraja D."/>
            <person name="Park B."/>
            <person name="Choi I.-G."/>
            <person name="Kim K.D."/>
        </authorList>
    </citation>
    <scope>NUCLEOTIDE SEQUENCE [LARGE SCALE GENOMIC DNA]</scope>
    <source>
        <strain evidence="3 4">687B-08</strain>
    </source>
</reference>
<accession>A0A316WES5</accession>
<dbReference type="EMBL" id="VTPV01000020">
    <property type="protein sequence ID" value="KAB1228543.1"/>
    <property type="molecule type" value="Genomic_DNA"/>
</dbReference>
<dbReference type="Proteomes" id="UP000236413">
    <property type="component" value="Unassembled WGS sequence"/>
</dbReference>